<feature type="domain" description="TssC1 N-terminal" evidence="1">
    <location>
        <begin position="58"/>
        <end position="363"/>
    </location>
</feature>
<organism evidence="3 4">
    <name type="scientific">Kolteria novifilia</name>
    <dbReference type="NCBI Taxonomy" id="2527975"/>
    <lineage>
        <taxon>Bacteria</taxon>
        <taxon>Pseudomonadati</taxon>
        <taxon>Planctomycetota</taxon>
        <taxon>Planctomycetia</taxon>
        <taxon>Kolteriales</taxon>
        <taxon>Kolteriaceae</taxon>
        <taxon>Kolteria</taxon>
    </lineage>
</organism>
<feature type="domain" description="TssC1 C-terminal" evidence="2">
    <location>
        <begin position="375"/>
        <end position="484"/>
    </location>
</feature>
<dbReference type="AlphaFoldDB" id="A0A518B3E8"/>
<dbReference type="KEGG" id="knv:Pan216_23810"/>
<evidence type="ECO:0000313" key="4">
    <source>
        <dbReference type="Proteomes" id="UP000317093"/>
    </source>
</evidence>
<dbReference type="NCBIfam" id="TIGR03355">
    <property type="entry name" value="VI_chp_2"/>
    <property type="match status" value="1"/>
</dbReference>
<dbReference type="InterPro" id="IPR044031">
    <property type="entry name" value="TssC1_N"/>
</dbReference>
<dbReference type="Pfam" id="PF05943">
    <property type="entry name" value="VipB"/>
    <property type="match status" value="1"/>
</dbReference>
<reference evidence="3 4" key="1">
    <citation type="submission" date="2019-02" db="EMBL/GenBank/DDBJ databases">
        <title>Deep-cultivation of Planctomycetes and their phenomic and genomic characterization uncovers novel biology.</title>
        <authorList>
            <person name="Wiegand S."/>
            <person name="Jogler M."/>
            <person name="Boedeker C."/>
            <person name="Pinto D."/>
            <person name="Vollmers J."/>
            <person name="Rivas-Marin E."/>
            <person name="Kohn T."/>
            <person name="Peeters S.H."/>
            <person name="Heuer A."/>
            <person name="Rast P."/>
            <person name="Oberbeckmann S."/>
            <person name="Bunk B."/>
            <person name="Jeske O."/>
            <person name="Meyerdierks A."/>
            <person name="Storesund J.E."/>
            <person name="Kallscheuer N."/>
            <person name="Luecker S."/>
            <person name="Lage O.M."/>
            <person name="Pohl T."/>
            <person name="Merkel B.J."/>
            <person name="Hornburger P."/>
            <person name="Mueller R.-W."/>
            <person name="Bruemmer F."/>
            <person name="Labrenz M."/>
            <person name="Spormann A.M."/>
            <person name="Op den Camp H."/>
            <person name="Overmann J."/>
            <person name="Amann R."/>
            <person name="Jetten M.S.M."/>
            <person name="Mascher T."/>
            <person name="Medema M.H."/>
            <person name="Devos D.P."/>
            <person name="Kaster A.-K."/>
            <person name="Ovreas L."/>
            <person name="Rohde M."/>
            <person name="Galperin M.Y."/>
            <person name="Jogler C."/>
        </authorList>
    </citation>
    <scope>NUCLEOTIDE SEQUENCE [LARGE SCALE GENOMIC DNA]</scope>
    <source>
        <strain evidence="3 4">Pan216</strain>
    </source>
</reference>
<evidence type="ECO:0000313" key="3">
    <source>
        <dbReference type="EMBL" id="QDU61520.1"/>
    </source>
</evidence>
<gene>
    <name evidence="3" type="ORF">Pan216_23810</name>
</gene>
<evidence type="ECO:0000259" key="1">
    <source>
        <dbReference type="Pfam" id="PF05943"/>
    </source>
</evidence>
<dbReference type="EMBL" id="CP036279">
    <property type="protein sequence ID" value="QDU61520.1"/>
    <property type="molecule type" value="Genomic_DNA"/>
</dbReference>
<evidence type="ECO:0000259" key="2">
    <source>
        <dbReference type="Pfam" id="PF18945"/>
    </source>
</evidence>
<dbReference type="PANTHER" id="PTHR35565:SF1">
    <property type="entry name" value="TYPE VI SECRETION SYSTEM CONTRACTILE SHEATH LARGE SUBUNIT"/>
    <property type="match status" value="1"/>
</dbReference>
<dbReference type="InterPro" id="IPR044032">
    <property type="entry name" value="TssC1_C"/>
</dbReference>
<sequence length="491" mass="55801">MSEQQAAGKKEIVQEEGGLLSQILEATPERQRDGLDLALEAFVSGLDTEDVIDRTAADRVIARIEKKLEAQLNAVLHNDEFKRLEAAWGSLDQMVQRVDFLSADRVVVEILNVSKDEMLTDFQEHPADMIRTGLYDKVYTQAYDRPGANPYGIMISNFEFENTAEDIQLLSDIGNVARASHCPFIGSISAGFFGFDSLEDFTKKHFDDLRNLLDGPEFIAFKNFRQTEAARYVGLTIPRFLLRHPYGENNKVKGFANFEETIDAENEHEKFAWGNAAFAFGAVSARSFTKFGWMDDVCGKRSGGKFESLPIHTYEVGGQSLYKVPTEAWITETNEKNWSDLGFIPLVSYENQDFAVFFSSQSMRQPDTELINPQDRANEQLGANLANIMLVCRFAHYLKAILRDNLGSKTSQGKMKKELEEWVRQYWVDMDDPDEITMKRKPIRKYKLEVKEKEDEPGFFYIDFELTPHSKFVGADITMSLVADVPEGKAE</sequence>
<dbReference type="OrthoDB" id="9764000at2"/>
<dbReference type="Proteomes" id="UP000317093">
    <property type="component" value="Chromosome"/>
</dbReference>
<name>A0A518B3E8_9BACT</name>
<accession>A0A518B3E8</accession>
<proteinExistence type="predicted"/>
<protein>
    <recommendedName>
        <fullName evidence="5">Type VI secretion protein, EvpB/VC_A0108 family</fullName>
    </recommendedName>
</protein>
<evidence type="ECO:0008006" key="5">
    <source>
        <dbReference type="Google" id="ProtNLM"/>
    </source>
</evidence>
<dbReference type="PANTHER" id="PTHR35565">
    <property type="entry name" value="CYTOPLASMIC PROTEIN-RELATED"/>
    <property type="match status" value="1"/>
</dbReference>
<dbReference type="InterPro" id="IPR010269">
    <property type="entry name" value="T6SS_TssC-like"/>
</dbReference>
<keyword evidence="4" id="KW-1185">Reference proteome</keyword>
<dbReference type="RefSeq" id="WP_145258102.1">
    <property type="nucleotide sequence ID" value="NZ_CP036279.1"/>
</dbReference>
<dbReference type="Pfam" id="PF18945">
    <property type="entry name" value="VipB_2"/>
    <property type="match status" value="1"/>
</dbReference>